<keyword evidence="3" id="KW-1185">Reference proteome</keyword>
<proteinExistence type="predicted"/>
<dbReference type="GeneID" id="63685268"/>
<name>M5FU72_DACPD</name>
<protein>
    <submittedName>
        <fullName evidence="2">Uncharacterized protein</fullName>
    </submittedName>
</protein>
<evidence type="ECO:0000313" key="2">
    <source>
        <dbReference type="EMBL" id="EJU01246.1"/>
    </source>
</evidence>
<sequence length="124" mass="13521">MSWTTVFEDGGSVCSARASLRDLPNIVPYADVSRRESTALHRSWETILEDGGYLASITSSIASGSLRRVVRPYPSLLFIADMSSMEKEPEEERRASLDTVYESGGEVGSPKLARPASLLPETPT</sequence>
<dbReference type="AlphaFoldDB" id="M5FU72"/>
<organism evidence="2 3">
    <name type="scientific">Dacryopinax primogenitus (strain DJM 731)</name>
    <name type="common">Brown rot fungus</name>
    <dbReference type="NCBI Taxonomy" id="1858805"/>
    <lineage>
        <taxon>Eukaryota</taxon>
        <taxon>Fungi</taxon>
        <taxon>Dikarya</taxon>
        <taxon>Basidiomycota</taxon>
        <taxon>Agaricomycotina</taxon>
        <taxon>Dacrymycetes</taxon>
        <taxon>Dacrymycetales</taxon>
        <taxon>Dacrymycetaceae</taxon>
        <taxon>Dacryopinax</taxon>
    </lineage>
</organism>
<dbReference type="EMBL" id="JH795864">
    <property type="protein sequence ID" value="EJU01246.1"/>
    <property type="molecule type" value="Genomic_DNA"/>
</dbReference>
<accession>M5FU72</accession>
<feature type="compositionally biased region" description="Basic and acidic residues" evidence="1">
    <location>
        <begin position="84"/>
        <end position="96"/>
    </location>
</feature>
<gene>
    <name evidence="2" type="ORF">DACRYDRAFT_116460</name>
</gene>
<feature type="region of interest" description="Disordered" evidence="1">
    <location>
        <begin position="84"/>
        <end position="124"/>
    </location>
</feature>
<dbReference type="HOGENOM" id="CLU_2003835_0_0_1"/>
<evidence type="ECO:0000313" key="3">
    <source>
        <dbReference type="Proteomes" id="UP000030653"/>
    </source>
</evidence>
<dbReference type="Proteomes" id="UP000030653">
    <property type="component" value="Unassembled WGS sequence"/>
</dbReference>
<dbReference type="RefSeq" id="XP_040628143.1">
    <property type="nucleotide sequence ID" value="XM_040770206.1"/>
</dbReference>
<reference evidence="2 3" key="1">
    <citation type="journal article" date="2012" name="Science">
        <title>The Paleozoic origin of enzymatic lignin decomposition reconstructed from 31 fungal genomes.</title>
        <authorList>
            <person name="Floudas D."/>
            <person name="Binder M."/>
            <person name="Riley R."/>
            <person name="Barry K."/>
            <person name="Blanchette R.A."/>
            <person name="Henrissat B."/>
            <person name="Martinez A.T."/>
            <person name="Otillar R."/>
            <person name="Spatafora J.W."/>
            <person name="Yadav J.S."/>
            <person name="Aerts A."/>
            <person name="Benoit I."/>
            <person name="Boyd A."/>
            <person name="Carlson A."/>
            <person name="Copeland A."/>
            <person name="Coutinho P.M."/>
            <person name="de Vries R.P."/>
            <person name="Ferreira P."/>
            <person name="Findley K."/>
            <person name="Foster B."/>
            <person name="Gaskell J."/>
            <person name="Glotzer D."/>
            <person name="Gorecki P."/>
            <person name="Heitman J."/>
            <person name="Hesse C."/>
            <person name="Hori C."/>
            <person name="Igarashi K."/>
            <person name="Jurgens J.A."/>
            <person name="Kallen N."/>
            <person name="Kersten P."/>
            <person name="Kohler A."/>
            <person name="Kuees U."/>
            <person name="Kumar T.K.A."/>
            <person name="Kuo A."/>
            <person name="LaButti K."/>
            <person name="Larrondo L.F."/>
            <person name="Lindquist E."/>
            <person name="Ling A."/>
            <person name="Lombard V."/>
            <person name="Lucas S."/>
            <person name="Lundell T."/>
            <person name="Martin R."/>
            <person name="McLaughlin D.J."/>
            <person name="Morgenstern I."/>
            <person name="Morin E."/>
            <person name="Murat C."/>
            <person name="Nagy L.G."/>
            <person name="Nolan M."/>
            <person name="Ohm R.A."/>
            <person name="Patyshakuliyeva A."/>
            <person name="Rokas A."/>
            <person name="Ruiz-Duenas F.J."/>
            <person name="Sabat G."/>
            <person name="Salamov A."/>
            <person name="Samejima M."/>
            <person name="Schmutz J."/>
            <person name="Slot J.C."/>
            <person name="St John F."/>
            <person name="Stenlid J."/>
            <person name="Sun H."/>
            <person name="Sun S."/>
            <person name="Syed K."/>
            <person name="Tsang A."/>
            <person name="Wiebenga A."/>
            <person name="Young D."/>
            <person name="Pisabarro A."/>
            <person name="Eastwood D.C."/>
            <person name="Martin F."/>
            <person name="Cullen D."/>
            <person name="Grigoriev I.V."/>
            <person name="Hibbett D.S."/>
        </authorList>
    </citation>
    <scope>NUCLEOTIDE SEQUENCE [LARGE SCALE GENOMIC DNA]</scope>
    <source>
        <strain evidence="2 3">DJM-731 SS1</strain>
    </source>
</reference>
<evidence type="ECO:0000256" key="1">
    <source>
        <dbReference type="SAM" id="MobiDB-lite"/>
    </source>
</evidence>